<evidence type="ECO:0000256" key="3">
    <source>
        <dbReference type="ARBA" id="ARBA00022692"/>
    </source>
</evidence>
<dbReference type="InterPro" id="IPR036259">
    <property type="entry name" value="MFS_trans_sf"/>
</dbReference>
<comment type="similarity">
    <text evidence="7">Belongs to the major facilitator superfamily. Sugar transporter (TC 2.A.1.1) family. Trehalose transporter subfamily.</text>
</comment>
<organism evidence="11 12">
    <name type="scientific">Rhynocoris fuscipes</name>
    <dbReference type="NCBI Taxonomy" id="488301"/>
    <lineage>
        <taxon>Eukaryota</taxon>
        <taxon>Metazoa</taxon>
        <taxon>Ecdysozoa</taxon>
        <taxon>Arthropoda</taxon>
        <taxon>Hexapoda</taxon>
        <taxon>Insecta</taxon>
        <taxon>Pterygota</taxon>
        <taxon>Neoptera</taxon>
        <taxon>Paraneoptera</taxon>
        <taxon>Hemiptera</taxon>
        <taxon>Heteroptera</taxon>
        <taxon>Panheteroptera</taxon>
        <taxon>Cimicomorpha</taxon>
        <taxon>Reduviidae</taxon>
        <taxon>Harpactorinae</taxon>
        <taxon>Harpactorini</taxon>
        <taxon>Rhynocoris</taxon>
    </lineage>
</organism>
<feature type="transmembrane region" description="Helical" evidence="9">
    <location>
        <begin position="12"/>
        <end position="32"/>
    </location>
</feature>
<keyword evidence="4 9" id="KW-1133">Transmembrane helix</keyword>
<dbReference type="FunFam" id="1.20.1250.20:FF:000055">
    <property type="entry name" value="Facilitated trehalose transporter Tret1-2 homolog"/>
    <property type="match status" value="1"/>
</dbReference>
<evidence type="ECO:0000256" key="4">
    <source>
        <dbReference type="ARBA" id="ARBA00022989"/>
    </source>
</evidence>
<dbReference type="PRINTS" id="PR00171">
    <property type="entry name" value="SUGRTRNSPORT"/>
</dbReference>
<keyword evidence="3 9" id="KW-0812">Transmembrane</keyword>
<dbReference type="GO" id="GO:0005886">
    <property type="term" value="C:plasma membrane"/>
    <property type="evidence" value="ECO:0007669"/>
    <property type="project" value="UniProtKB-SubCell"/>
</dbReference>
<dbReference type="InterPro" id="IPR050549">
    <property type="entry name" value="MFS_Trehalose_Transporter"/>
</dbReference>
<comment type="caution">
    <text evidence="11">The sequence shown here is derived from an EMBL/GenBank/DDBJ whole genome shotgun (WGS) entry which is preliminary data.</text>
</comment>
<feature type="transmembrane region" description="Helical" evidence="9">
    <location>
        <begin position="425"/>
        <end position="444"/>
    </location>
</feature>
<accession>A0AAW1DD86</accession>
<dbReference type="PROSITE" id="PS00216">
    <property type="entry name" value="SUGAR_TRANSPORT_1"/>
    <property type="match status" value="1"/>
</dbReference>
<protein>
    <recommendedName>
        <fullName evidence="10">Major facilitator superfamily (MFS) profile domain-containing protein</fullName>
    </recommendedName>
</protein>
<keyword evidence="5 9" id="KW-0472">Membrane</keyword>
<feature type="domain" description="Major facilitator superfamily (MFS) profile" evidence="10">
    <location>
        <begin position="14"/>
        <end position="448"/>
    </location>
</feature>
<sequence length="468" mass="51212">MQLSISAILKQVMLAMSASIGYLTIGLVRGFSSPAIPSLKQNNPELVPSEDAVSWISAIPPLGALFGSLVCGPLMQNFGPRRTLLISTPVFVAAWIYIAFSPTWQNLVAARFFTGFAVGIVLPSAQLYVSDCSLPQIRGMVGSLPALFMAAGILVAYIFGSFLKWQTLALSCAAFPAILLCLLCFLPESPVWLQGKGHFDKAEASLIWLHRKPNIDETEMGTVNQQNNGVTEDKEVISNESKDRAEIAAPLWSKQVLVPFSLVVAILVFQQISGIDSIVFYTVTIFQESGSTLGEYAATILVGFVQLIATIISIFLIDYFGRKPLLLTSGLFMSLAMIGLGTYFYLYVRGKASTLGLLPLISQLIFIASYSIGYCSIPFILMGELLPLKYRSLLSSISGAFNLGSMFVVIKTFPDLADVLGSAGAFWIYALCCFISCIFVYFFLPETKGKTLEDIQRYFVLKFPHKKL</sequence>
<feature type="transmembrane region" description="Helical" evidence="9">
    <location>
        <begin position="52"/>
        <end position="71"/>
    </location>
</feature>
<proteinExistence type="inferred from homology"/>
<feature type="transmembrane region" description="Helical" evidence="9">
    <location>
        <begin position="112"/>
        <end position="129"/>
    </location>
</feature>
<name>A0AAW1DD86_9HEMI</name>
<dbReference type="InterPro" id="IPR020846">
    <property type="entry name" value="MFS_dom"/>
</dbReference>
<comment type="subcellular location">
    <subcellularLocation>
        <location evidence="1">Cell membrane</location>
        <topology evidence="1">Multi-pass membrane protein</topology>
    </subcellularLocation>
</comment>
<evidence type="ECO:0000259" key="10">
    <source>
        <dbReference type="PROSITE" id="PS50850"/>
    </source>
</evidence>
<evidence type="ECO:0000256" key="7">
    <source>
        <dbReference type="ARBA" id="ARBA00024348"/>
    </source>
</evidence>
<evidence type="ECO:0000256" key="5">
    <source>
        <dbReference type="ARBA" id="ARBA00023136"/>
    </source>
</evidence>
<dbReference type="Proteomes" id="UP001461498">
    <property type="component" value="Unassembled WGS sequence"/>
</dbReference>
<dbReference type="InterPro" id="IPR005828">
    <property type="entry name" value="MFS_sugar_transport-like"/>
</dbReference>
<keyword evidence="12" id="KW-1185">Reference proteome</keyword>
<feature type="transmembrane region" description="Helical" evidence="9">
    <location>
        <begin position="324"/>
        <end position="348"/>
    </location>
</feature>
<dbReference type="InterPro" id="IPR003663">
    <property type="entry name" value="Sugar/inositol_transpt"/>
</dbReference>
<keyword evidence="6" id="KW-0325">Glycoprotein</keyword>
<feature type="transmembrane region" description="Helical" evidence="9">
    <location>
        <begin position="256"/>
        <end position="284"/>
    </location>
</feature>
<evidence type="ECO:0000256" key="8">
    <source>
        <dbReference type="RuleBase" id="RU003346"/>
    </source>
</evidence>
<dbReference type="PANTHER" id="PTHR48021:SF96">
    <property type="entry name" value="FACILITATED TREHALOSE TRANSPORTER TRET1-1-RELATED"/>
    <property type="match status" value="1"/>
</dbReference>
<dbReference type="Pfam" id="PF00083">
    <property type="entry name" value="Sugar_tr"/>
    <property type="match status" value="1"/>
</dbReference>
<evidence type="ECO:0000256" key="2">
    <source>
        <dbReference type="ARBA" id="ARBA00022475"/>
    </source>
</evidence>
<dbReference type="Gene3D" id="1.20.1250.20">
    <property type="entry name" value="MFS general substrate transporter like domains"/>
    <property type="match status" value="1"/>
</dbReference>
<keyword evidence="2" id="KW-1003">Cell membrane</keyword>
<feature type="transmembrane region" description="Helical" evidence="9">
    <location>
        <begin position="296"/>
        <end position="317"/>
    </location>
</feature>
<feature type="transmembrane region" description="Helical" evidence="9">
    <location>
        <begin position="360"/>
        <end position="381"/>
    </location>
</feature>
<feature type="transmembrane region" description="Helical" evidence="9">
    <location>
        <begin position="165"/>
        <end position="186"/>
    </location>
</feature>
<evidence type="ECO:0000313" key="12">
    <source>
        <dbReference type="Proteomes" id="UP001461498"/>
    </source>
</evidence>
<dbReference type="AlphaFoldDB" id="A0AAW1DD86"/>
<evidence type="ECO:0000256" key="6">
    <source>
        <dbReference type="ARBA" id="ARBA00023180"/>
    </source>
</evidence>
<feature type="transmembrane region" description="Helical" evidence="9">
    <location>
        <begin position="141"/>
        <end position="159"/>
    </location>
</feature>
<dbReference type="PROSITE" id="PS50850">
    <property type="entry name" value="MFS"/>
    <property type="match status" value="1"/>
</dbReference>
<dbReference type="SUPFAM" id="SSF103473">
    <property type="entry name" value="MFS general substrate transporter"/>
    <property type="match status" value="1"/>
</dbReference>
<feature type="transmembrane region" description="Helical" evidence="9">
    <location>
        <begin position="393"/>
        <end position="413"/>
    </location>
</feature>
<gene>
    <name evidence="11" type="ORF">O3M35_005968</name>
</gene>
<dbReference type="EMBL" id="JAPXFL010000003">
    <property type="protein sequence ID" value="KAK9508397.1"/>
    <property type="molecule type" value="Genomic_DNA"/>
</dbReference>
<keyword evidence="8" id="KW-0813">Transport</keyword>
<evidence type="ECO:0000256" key="9">
    <source>
        <dbReference type="SAM" id="Phobius"/>
    </source>
</evidence>
<dbReference type="InterPro" id="IPR005829">
    <property type="entry name" value="Sugar_transporter_CS"/>
</dbReference>
<feature type="transmembrane region" description="Helical" evidence="9">
    <location>
        <begin position="83"/>
        <end position="100"/>
    </location>
</feature>
<dbReference type="NCBIfam" id="TIGR00879">
    <property type="entry name" value="SP"/>
    <property type="match status" value="1"/>
</dbReference>
<dbReference type="GO" id="GO:0022857">
    <property type="term" value="F:transmembrane transporter activity"/>
    <property type="evidence" value="ECO:0007669"/>
    <property type="project" value="InterPro"/>
</dbReference>
<evidence type="ECO:0000256" key="1">
    <source>
        <dbReference type="ARBA" id="ARBA00004651"/>
    </source>
</evidence>
<evidence type="ECO:0000313" key="11">
    <source>
        <dbReference type="EMBL" id="KAK9508397.1"/>
    </source>
</evidence>
<dbReference type="PANTHER" id="PTHR48021">
    <property type="match status" value="1"/>
</dbReference>
<reference evidence="11 12" key="1">
    <citation type="submission" date="2022-12" db="EMBL/GenBank/DDBJ databases">
        <title>Chromosome-level genome assembly of true bugs.</title>
        <authorList>
            <person name="Ma L."/>
            <person name="Li H."/>
        </authorList>
    </citation>
    <scope>NUCLEOTIDE SEQUENCE [LARGE SCALE GENOMIC DNA]</scope>
    <source>
        <strain evidence="11">Lab_2022b</strain>
    </source>
</reference>